<dbReference type="EMBL" id="MT630719">
    <property type="protein sequence ID" value="QNO42215.1"/>
    <property type="molecule type" value="Genomic_DNA"/>
</dbReference>
<dbReference type="AlphaFoldDB" id="A0A7G9Y522"/>
<gene>
    <name evidence="1" type="ORF">DNDEFCBC_00004</name>
    <name evidence="2" type="ORF">GHANLPCP_00002</name>
</gene>
<accession>A0A7G9Y522</accession>
<evidence type="ECO:0000313" key="1">
    <source>
        <dbReference type="EMBL" id="QNO42215.1"/>
    </source>
</evidence>
<reference evidence="2" key="1">
    <citation type="submission" date="2020-06" db="EMBL/GenBank/DDBJ databases">
        <title>Unique genomic features of the anaerobic methanotrophic archaea.</title>
        <authorList>
            <person name="Chadwick G.L."/>
            <person name="Skennerton C.T."/>
            <person name="Laso-Perez R."/>
            <person name="Leu A.O."/>
            <person name="Speth D.R."/>
            <person name="Yu H."/>
            <person name="Morgan-Lang C."/>
            <person name="Hatzenpichler R."/>
            <person name="Goudeau D."/>
            <person name="Malmstrom R."/>
            <person name="Brazelton W.J."/>
            <person name="Woyke T."/>
            <person name="Hallam S.J."/>
            <person name="Tyson G.W."/>
            <person name="Wegener G."/>
            <person name="Boetius A."/>
            <person name="Orphan V."/>
        </authorList>
    </citation>
    <scope>NUCLEOTIDE SEQUENCE</scope>
</reference>
<evidence type="ECO:0000313" key="2">
    <source>
        <dbReference type="EMBL" id="QNO43106.1"/>
    </source>
</evidence>
<proteinExistence type="predicted"/>
<protein>
    <submittedName>
        <fullName evidence="2">Uncharacterized protein</fullName>
    </submittedName>
</protein>
<organism evidence="2">
    <name type="scientific">Candidatus Methanogaster sp. ANME-2c ERB4</name>
    <dbReference type="NCBI Taxonomy" id="2759911"/>
    <lineage>
        <taxon>Archaea</taxon>
        <taxon>Methanobacteriati</taxon>
        <taxon>Methanobacteriota</taxon>
        <taxon>Stenosarchaea group</taxon>
        <taxon>Methanomicrobia</taxon>
        <taxon>Methanosarcinales</taxon>
        <taxon>ANME-2 cluster</taxon>
        <taxon>Candidatus Methanogasteraceae</taxon>
        <taxon>Candidatus Methanogaster</taxon>
    </lineage>
</organism>
<dbReference type="EMBL" id="MT630790">
    <property type="protein sequence ID" value="QNO43106.1"/>
    <property type="molecule type" value="Genomic_DNA"/>
</dbReference>
<sequence length="64" mass="7137">MSTVIKIRYAVSDIDVAIAVRDVLDVCVAERTCQCSLFAIYVHIDVCYWIPVDVIDVYLKSAGV</sequence>
<name>A0A7G9Y522_9EURY</name>